<dbReference type="FunFam" id="1.10.510.10:FF:000084">
    <property type="entry name" value="Wall-associated receptor kinase 2"/>
    <property type="match status" value="2"/>
</dbReference>
<keyword evidence="13 21" id="KW-0472">Membrane</keyword>
<comment type="function">
    <text evidence="18">Serine/threonine-protein kinase that may function as a signaling receptor of extracellular matrix component. Binding to pectin may have significance in the control of cell expansion, morphogenesis and development.</text>
</comment>
<dbReference type="InterPro" id="IPR001881">
    <property type="entry name" value="EGF-like_Ca-bd_dom"/>
</dbReference>
<dbReference type="GO" id="GO:0005509">
    <property type="term" value="F:calcium ion binding"/>
    <property type="evidence" value="ECO:0007669"/>
    <property type="project" value="InterPro"/>
</dbReference>
<evidence type="ECO:0000256" key="10">
    <source>
        <dbReference type="ARBA" id="ARBA00022777"/>
    </source>
</evidence>
<sequence>MKFACHLVNQELTFKEDLAPLFMMMMIIIFILFPSLPTLYSSTTHASQNFPLAKPNCVDRCGNISIPYPAGTSPECYHNPIFWVTCNHSFNPPKLFWQDSTQEITDISLDGQVKIMQFIGRDCYTRNGTRALYTNPWIQLATYITVNHTANKFTMVGCDAEASVSGRRHNGRKFRTGCTATCEAKDDLKEGSCMGLGCCQTSIPEDVFELMFELKSYSNYSDVWEFNNCSYAFVVDESSFRFSPENLTNLRDADELPMVIDWAIGNETCAEAEATTYACVSPHSSCYEPESGYGYRCRCHRGYQGNPYLFNGCQDVNECEMSSLNNCEHGCRNTIGNYTCTCPRGYHGDGREDGEGCSRDELLILRLVAGIAVGIIILLLCAILLHLELRRRSLVKTKQRLFLQNGGMLLQEKLMTRERAADMVKIFTSAELQKATNDFDHKMIIGQGGFGTVYKGVLSDKSIVAIKKSKKVDPNQIEQFINEVFVLSQVNHRNVVRLLGCCLETEVPLLVYEFISNGTLAQHVHNQVKARLLNWETRLKIAAETAGVLSYLHYAASTSIIHRDVKSDNILLDHIFTAKVSDFGASRLVPMDLTELSTMVQGTFGYLDPEYMQTNQLTEKSDVYSFGVVLSELLTGRKALSFDRPEEEQNLANFFLYIVKEERLSEILDVNIAAERNMEQITEVARVAKGCLQVRGEDRPTMKEVATELEGLILAGKQALLARNEESIEEMEKECLLKNEVVVNENPLPNVEDMCGNVRIPYPFGMSNECCLNKNFLVTCNSSKPFLGRSTINITDINLDGELRVLTRIGRSCYDSSGINVRTNLRLAKFSINDTLNKFVVIGCDSYAYLRGRGRQDVNIDGACDGVGCCQTSVRKGMLQANLSVRSFNNHSRVRGFNPCSYGFMVEDAKFRFSPENLTNLQHVEKLPIVLAWTVGNQTCEEAKRNTTSYACKDNSFCYDMPEGYSGYRCSCLQGYQGNPYLVNGCTDIDECRDDSKNNCTMKDLCKNTEGNYTCSCPKGYSGLGWGDDGCSKKESVKLTNVVIGVAFGVMALLLVAMMVYFELKRRSSEKTKQRFFHQNGGILLEEKLKGREGSADMVKIYSSIELQKATDEFHSDNIIGQGGFGTVYKGFLPGNRVVAIKKSKRVDPNEIEQFINEVIVLSQINHRNVVRLLGCCLETEVPHLVYEFINNGTLSSHLHDPAKARFLNWEMRLKIAAEAAGVLSYLHSAASTPIIHRDMKSDNILLDHTFTAKVADFGASKLVPLDQTQLMTLVQGTFGYLDPEYMQTHQLTEKSDVYSFGVVLVELLTGRMAISNNRPEKERNLVIFFLFTLKQGRLSEILDENIVGDDNDENMEEVSEVANLAKVCLSVKGEDRPSMKEVAMELEGLIIGGKHKWARNVDNIEETESLLQKGEALNHHFSNGDGNSSSVGYDTIRGHVVLPISGGR</sequence>
<evidence type="ECO:0000256" key="2">
    <source>
        <dbReference type="ARBA" id="ARBA00022527"/>
    </source>
</evidence>
<keyword evidence="11 20" id="KW-0067">ATP-binding</keyword>
<dbReference type="FunFam" id="3.30.200.20:FF:000043">
    <property type="entry name" value="Wall-associated receptor kinase 2"/>
    <property type="match status" value="2"/>
</dbReference>
<evidence type="ECO:0000256" key="3">
    <source>
        <dbReference type="ARBA" id="ARBA00022536"/>
    </source>
</evidence>
<comment type="catalytic activity">
    <reaction evidence="17">
        <text>L-threonyl-[protein] + ATP = O-phospho-L-threonyl-[protein] + ADP + H(+)</text>
        <dbReference type="Rhea" id="RHEA:46608"/>
        <dbReference type="Rhea" id="RHEA-COMP:11060"/>
        <dbReference type="Rhea" id="RHEA-COMP:11605"/>
        <dbReference type="ChEBI" id="CHEBI:15378"/>
        <dbReference type="ChEBI" id="CHEBI:30013"/>
        <dbReference type="ChEBI" id="CHEBI:30616"/>
        <dbReference type="ChEBI" id="CHEBI:61977"/>
        <dbReference type="ChEBI" id="CHEBI:456216"/>
    </reaction>
</comment>
<evidence type="ECO:0000256" key="21">
    <source>
        <dbReference type="SAM" id="Phobius"/>
    </source>
</evidence>
<keyword evidence="10" id="KW-0418">Kinase</keyword>
<evidence type="ECO:0000256" key="1">
    <source>
        <dbReference type="ARBA" id="ARBA00004479"/>
    </source>
</evidence>
<dbReference type="EMBL" id="SDAM02000053">
    <property type="protein sequence ID" value="KAH6834168.1"/>
    <property type="molecule type" value="Genomic_DNA"/>
</dbReference>
<dbReference type="GO" id="GO:0030247">
    <property type="term" value="F:polysaccharide binding"/>
    <property type="evidence" value="ECO:0007669"/>
    <property type="project" value="InterPro"/>
</dbReference>
<dbReference type="PANTHER" id="PTHR27005">
    <property type="entry name" value="WALL-ASSOCIATED RECEPTOR KINASE-LIKE 21"/>
    <property type="match status" value="1"/>
</dbReference>
<feature type="domain" description="EGF-like" evidence="23">
    <location>
        <begin position="988"/>
        <end position="1032"/>
    </location>
</feature>
<evidence type="ECO:0000256" key="4">
    <source>
        <dbReference type="ARBA" id="ARBA00022553"/>
    </source>
</evidence>
<evidence type="ECO:0000256" key="12">
    <source>
        <dbReference type="ARBA" id="ARBA00022989"/>
    </source>
</evidence>
<dbReference type="Gene3D" id="3.30.200.20">
    <property type="entry name" value="Phosphorylase Kinase, domain 1"/>
    <property type="match status" value="2"/>
</dbReference>
<evidence type="ECO:0000256" key="11">
    <source>
        <dbReference type="ARBA" id="ARBA00022840"/>
    </source>
</evidence>
<name>A0AAD4JJC1_PERFH</name>
<evidence type="ECO:0000313" key="24">
    <source>
        <dbReference type="EMBL" id="KAH6834168.1"/>
    </source>
</evidence>
<reference evidence="24 25" key="1">
    <citation type="journal article" date="2021" name="Nat. Commun.">
        <title>Incipient diploidization of the medicinal plant Perilla within 10,000 years.</title>
        <authorList>
            <person name="Zhang Y."/>
            <person name="Shen Q."/>
            <person name="Leng L."/>
            <person name="Zhang D."/>
            <person name="Chen S."/>
            <person name="Shi Y."/>
            <person name="Ning Z."/>
            <person name="Chen S."/>
        </authorList>
    </citation>
    <scope>NUCLEOTIDE SEQUENCE [LARGE SCALE GENOMIC DNA]</scope>
    <source>
        <strain evidence="25">cv. PC099</strain>
    </source>
</reference>
<keyword evidence="12 21" id="KW-1133">Transmembrane helix</keyword>
<dbReference type="PROSITE" id="PS00010">
    <property type="entry name" value="ASX_HYDROXYL"/>
    <property type="match status" value="2"/>
</dbReference>
<keyword evidence="7" id="KW-0732">Signal</keyword>
<dbReference type="GO" id="GO:0007166">
    <property type="term" value="P:cell surface receptor signaling pathway"/>
    <property type="evidence" value="ECO:0007669"/>
    <property type="project" value="InterPro"/>
</dbReference>
<evidence type="ECO:0000256" key="16">
    <source>
        <dbReference type="ARBA" id="ARBA00047558"/>
    </source>
</evidence>
<keyword evidence="9 20" id="KW-0547">Nucleotide-binding</keyword>
<keyword evidence="8" id="KW-0677">Repeat</keyword>
<keyword evidence="4" id="KW-0597">Phosphoprotein</keyword>
<dbReference type="InterPro" id="IPR025287">
    <property type="entry name" value="WAK_GUB"/>
</dbReference>
<dbReference type="SMART" id="SM00181">
    <property type="entry name" value="EGF"/>
    <property type="match status" value="4"/>
</dbReference>
<dbReference type="InterPro" id="IPR011009">
    <property type="entry name" value="Kinase-like_dom_sf"/>
</dbReference>
<dbReference type="PROSITE" id="PS00108">
    <property type="entry name" value="PROTEIN_KINASE_ST"/>
    <property type="match status" value="2"/>
</dbReference>
<dbReference type="Proteomes" id="UP001190926">
    <property type="component" value="Unassembled WGS sequence"/>
</dbReference>
<dbReference type="PROSITE" id="PS50026">
    <property type="entry name" value="EGF_3"/>
    <property type="match status" value="2"/>
</dbReference>
<feature type="domain" description="Protein kinase" evidence="22">
    <location>
        <begin position="439"/>
        <end position="713"/>
    </location>
</feature>
<comment type="caution">
    <text evidence="24">The sequence shown here is derived from an EMBL/GenBank/DDBJ whole genome shotgun (WGS) entry which is preliminary data.</text>
</comment>
<feature type="domain" description="Protein kinase" evidence="22">
    <location>
        <begin position="1114"/>
        <end position="1399"/>
    </location>
</feature>
<evidence type="ECO:0000256" key="20">
    <source>
        <dbReference type="PROSITE-ProRule" id="PRU10141"/>
    </source>
</evidence>
<dbReference type="GO" id="GO:0005886">
    <property type="term" value="C:plasma membrane"/>
    <property type="evidence" value="ECO:0007669"/>
    <property type="project" value="TreeGrafter"/>
</dbReference>
<keyword evidence="6 21" id="KW-0812">Transmembrane</keyword>
<keyword evidence="15" id="KW-0325">Glycoprotein</keyword>
<keyword evidence="5" id="KW-0808">Transferase</keyword>
<keyword evidence="25" id="KW-1185">Reference proteome</keyword>
<evidence type="ECO:0000256" key="13">
    <source>
        <dbReference type="ARBA" id="ARBA00023136"/>
    </source>
</evidence>
<protein>
    <submittedName>
        <fullName evidence="24">Uncharacterized protein</fullName>
    </submittedName>
</protein>
<evidence type="ECO:0000259" key="22">
    <source>
        <dbReference type="PROSITE" id="PS50011"/>
    </source>
</evidence>
<evidence type="ECO:0000256" key="18">
    <source>
        <dbReference type="ARBA" id="ARBA00058961"/>
    </source>
</evidence>
<dbReference type="GO" id="GO:0005524">
    <property type="term" value="F:ATP binding"/>
    <property type="evidence" value="ECO:0007669"/>
    <property type="project" value="UniProtKB-UniRule"/>
</dbReference>
<dbReference type="Pfam" id="PF07714">
    <property type="entry name" value="PK_Tyr_Ser-Thr"/>
    <property type="match status" value="1"/>
</dbReference>
<evidence type="ECO:0000256" key="17">
    <source>
        <dbReference type="ARBA" id="ARBA00047951"/>
    </source>
</evidence>
<dbReference type="FunFam" id="2.10.25.10:FF:000038">
    <property type="entry name" value="Fibrillin 2"/>
    <property type="match status" value="2"/>
</dbReference>
<evidence type="ECO:0000256" key="8">
    <source>
        <dbReference type="ARBA" id="ARBA00022737"/>
    </source>
</evidence>
<keyword evidence="3 19" id="KW-0245">EGF-like domain</keyword>
<evidence type="ECO:0000256" key="7">
    <source>
        <dbReference type="ARBA" id="ARBA00022729"/>
    </source>
</evidence>
<dbReference type="PROSITE" id="PS00107">
    <property type="entry name" value="PROTEIN_KINASE_ATP"/>
    <property type="match status" value="2"/>
</dbReference>
<dbReference type="InterPro" id="IPR017441">
    <property type="entry name" value="Protein_kinase_ATP_BS"/>
</dbReference>
<dbReference type="Pfam" id="PF13947">
    <property type="entry name" value="GUB_WAK_bind"/>
    <property type="match status" value="1"/>
</dbReference>
<feature type="domain" description="EGF-like" evidence="23">
    <location>
        <begin position="315"/>
        <end position="352"/>
    </location>
</feature>
<dbReference type="CDD" id="cd14066">
    <property type="entry name" value="STKc_IRAK"/>
    <property type="match status" value="2"/>
</dbReference>
<dbReference type="SUPFAM" id="SSF56112">
    <property type="entry name" value="Protein kinase-like (PK-like)"/>
    <property type="match status" value="2"/>
</dbReference>
<feature type="transmembrane region" description="Helical" evidence="21">
    <location>
        <begin position="363"/>
        <end position="387"/>
    </location>
</feature>
<feature type="transmembrane region" description="Helical" evidence="21">
    <location>
        <begin position="1042"/>
        <end position="1062"/>
    </location>
</feature>
<dbReference type="InterPro" id="IPR000719">
    <property type="entry name" value="Prot_kinase_dom"/>
</dbReference>
<evidence type="ECO:0000256" key="14">
    <source>
        <dbReference type="ARBA" id="ARBA00023157"/>
    </source>
</evidence>
<dbReference type="InterPro" id="IPR045274">
    <property type="entry name" value="WAK-like"/>
</dbReference>
<keyword evidence="2" id="KW-0723">Serine/threonine-protein kinase</keyword>
<dbReference type="PROSITE" id="PS50011">
    <property type="entry name" value="PROTEIN_KINASE_DOM"/>
    <property type="match status" value="2"/>
</dbReference>
<dbReference type="PROSITE" id="PS01187">
    <property type="entry name" value="EGF_CA"/>
    <property type="match status" value="2"/>
</dbReference>
<dbReference type="CDD" id="cd00054">
    <property type="entry name" value="EGF_CA"/>
    <property type="match status" value="2"/>
</dbReference>
<evidence type="ECO:0000256" key="6">
    <source>
        <dbReference type="ARBA" id="ARBA00022692"/>
    </source>
</evidence>
<dbReference type="InterPro" id="IPR049883">
    <property type="entry name" value="NOTCH1_EGF-like"/>
</dbReference>
<dbReference type="PANTHER" id="PTHR27005:SF468">
    <property type="entry name" value="OS01G0310500 PROTEIN"/>
    <property type="match status" value="1"/>
</dbReference>
<dbReference type="InterPro" id="IPR000152">
    <property type="entry name" value="EGF-type_Asp/Asn_hydroxyl_site"/>
</dbReference>
<accession>A0AAD4JJC1</accession>
<evidence type="ECO:0000259" key="23">
    <source>
        <dbReference type="PROSITE" id="PS50026"/>
    </source>
</evidence>
<feature type="binding site" evidence="20">
    <location>
        <position position="1143"/>
    </location>
    <ligand>
        <name>ATP</name>
        <dbReference type="ChEBI" id="CHEBI:30616"/>
    </ligand>
</feature>
<dbReference type="InterPro" id="IPR018097">
    <property type="entry name" value="EGF_Ca-bd_CS"/>
</dbReference>
<dbReference type="InterPro" id="IPR000742">
    <property type="entry name" value="EGF"/>
</dbReference>
<organism evidence="24 25">
    <name type="scientific">Perilla frutescens var. hirtella</name>
    <name type="common">Perilla citriodora</name>
    <name type="synonym">Perilla setoyensis</name>
    <dbReference type="NCBI Taxonomy" id="608512"/>
    <lineage>
        <taxon>Eukaryota</taxon>
        <taxon>Viridiplantae</taxon>
        <taxon>Streptophyta</taxon>
        <taxon>Embryophyta</taxon>
        <taxon>Tracheophyta</taxon>
        <taxon>Spermatophyta</taxon>
        <taxon>Magnoliopsida</taxon>
        <taxon>eudicotyledons</taxon>
        <taxon>Gunneridae</taxon>
        <taxon>Pentapetalae</taxon>
        <taxon>asterids</taxon>
        <taxon>lamiids</taxon>
        <taxon>Lamiales</taxon>
        <taxon>Lamiaceae</taxon>
        <taxon>Nepetoideae</taxon>
        <taxon>Elsholtzieae</taxon>
        <taxon>Perilla</taxon>
    </lineage>
</organism>
<feature type="binding site" evidence="20">
    <location>
        <position position="468"/>
    </location>
    <ligand>
        <name>ATP</name>
        <dbReference type="ChEBI" id="CHEBI:30616"/>
    </ligand>
</feature>
<dbReference type="SMART" id="SM00179">
    <property type="entry name" value="EGF_CA"/>
    <property type="match status" value="2"/>
</dbReference>
<feature type="transmembrane region" description="Helical" evidence="21">
    <location>
        <begin position="21"/>
        <end position="40"/>
    </location>
</feature>
<evidence type="ECO:0000256" key="5">
    <source>
        <dbReference type="ARBA" id="ARBA00022679"/>
    </source>
</evidence>
<gene>
    <name evidence="24" type="ORF">C2S53_019003</name>
</gene>
<dbReference type="InterPro" id="IPR001245">
    <property type="entry name" value="Ser-Thr/Tyr_kinase_cat_dom"/>
</dbReference>
<dbReference type="InterPro" id="IPR008271">
    <property type="entry name" value="Ser/Thr_kinase_AS"/>
</dbReference>
<dbReference type="Gene3D" id="2.10.25.10">
    <property type="entry name" value="Laminin"/>
    <property type="match status" value="2"/>
</dbReference>
<dbReference type="SMART" id="SM00220">
    <property type="entry name" value="S_TKc"/>
    <property type="match status" value="2"/>
</dbReference>
<keyword evidence="14" id="KW-1015">Disulfide bond</keyword>
<evidence type="ECO:0000256" key="9">
    <source>
        <dbReference type="ARBA" id="ARBA00022741"/>
    </source>
</evidence>
<proteinExistence type="predicted"/>
<dbReference type="Gene3D" id="1.10.510.10">
    <property type="entry name" value="Transferase(Phosphotransferase) domain 1"/>
    <property type="match status" value="2"/>
</dbReference>
<evidence type="ECO:0000313" key="25">
    <source>
        <dbReference type="Proteomes" id="UP001190926"/>
    </source>
</evidence>
<dbReference type="Pfam" id="PF00069">
    <property type="entry name" value="Pkinase"/>
    <property type="match status" value="1"/>
</dbReference>
<evidence type="ECO:0000256" key="19">
    <source>
        <dbReference type="PROSITE-ProRule" id="PRU00076"/>
    </source>
</evidence>
<dbReference type="GO" id="GO:0004674">
    <property type="term" value="F:protein serine/threonine kinase activity"/>
    <property type="evidence" value="ECO:0007669"/>
    <property type="project" value="UniProtKB-KW"/>
</dbReference>
<comment type="catalytic activity">
    <reaction evidence="16">
        <text>L-seryl-[protein] + ATP = O-phospho-L-seryl-[protein] + ADP + H(+)</text>
        <dbReference type="Rhea" id="RHEA:17989"/>
        <dbReference type="Rhea" id="RHEA-COMP:9863"/>
        <dbReference type="Rhea" id="RHEA-COMP:11604"/>
        <dbReference type="ChEBI" id="CHEBI:15378"/>
        <dbReference type="ChEBI" id="CHEBI:29999"/>
        <dbReference type="ChEBI" id="CHEBI:30616"/>
        <dbReference type="ChEBI" id="CHEBI:83421"/>
        <dbReference type="ChEBI" id="CHEBI:456216"/>
    </reaction>
</comment>
<dbReference type="Pfam" id="PF07645">
    <property type="entry name" value="EGF_CA"/>
    <property type="match status" value="2"/>
</dbReference>
<dbReference type="SUPFAM" id="SSF57196">
    <property type="entry name" value="EGF/Laminin"/>
    <property type="match status" value="2"/>
</dbReference>
<comment type="caution">
    <text evidence="19">Lacks conserved residue(s) required for the propagation of feature annotation.</text>
</comment>
<evidence type="ECO:0000256" key="15">
    <source>
        <dbReference type="ARBA" id="ARBA00023180"/>
    </source>
</evidence>
<comment type="subcellular location">
    <subcellularLocation>
        <location evidence="1">Membrane</location>
        <topology evidence="1">Single-pass type I membrane protein</topology>
    </subcellularLocation>
</comment>